<reference evidence="3 4" key="1">
    <citation type="journal article" date="2024" name="IMA Fungus">
        <title>IMA Genome - F19 : A genome assembly and annotation guide to empower mycologists, including annotated draft genome sequences of Ceratocystis pirilliformis, Diaporthe australafricana, Fusarium ophioides, Paecilomyces lecythidis, and Sporothrix stenoceras.</title>
        <authorList>
            <person name="Aylward J."/>
            <person name="Wilson A.M."/>
            <person name="Visagie C.M."/>
            <person name="Spraker J."/>
            <person name="Barnes I."/>
            <person name="Buitendag C."/>
            <person name="Ceriani C."/>
            <person name="Del Mar Angel L."/>
            <person name="du Plessis D."/>
            <person name="Fuchs T."/>
            <person name="Gasser K."/>
            <person name="Kramer D."/>
            <person name="Li W."/>
            <person name="Munsamy K."/>
            <person name="Piso A."/>
            <person name="Price J.L."/>
            <person name="Sonnekus B."/>
            <person name="Thomas C."/>
            <person name="van der Nest A."/>
            <person name="van Dijk A."/>
            <person name="van Heerden A."/>
            <person name="van Vuuren N."/>
            <person name="Yilmaz N."/>
            <person name="Duong T.A."/>
            <person name="van der Merwe N.A."/>
            <person name="Wingfield M.J."/>
            <person name="Wingfield B.D."/>
        </authorList>
    </citation>
    <scope>NUCLEOTIDE SEQUENCE [LARGE SCALE GENOMIC DNA]</scope>
    <source>
        <strain evidence="3 4">CMW 18167</strain>
    </source>
</reference>
<dbReference type="Gene3D" id="1.10.600.10">
    <property type="entry name" value="Farnesyl Diphosphate Synthase"/>
    <property type="match status" value="1"/>
</dbReference>
<dbReference type="InterPro" id="IPR024652">
    <property type="entry name" value="Trichodiene_synth"/>
</dbReference>
<comment type="similarity">
    <text evidence="1">Belongs to the trichodiene synthase family.</text>
</comment>
<evidence type="ECO:0000313" key="3">
    <source>
        <dbReference type="EMBL" id="KAL1865287.1"/>
    </source>
</evidence>
<dbReference type="Proteomes" id="UP001583193">
    <property type="component" value="Unassembled WGS sequence"/>
</dbReference>
<dbReference type="InterPro" id="IPR008949">
    <property type="entry name" value="Isoprenoid_synthase_dom_sf"/>
</dbReference>
<dbReference type="Pfam" id="PF06330">
    <property type="entry name" value="TRI5"/>
    <property type="match status" value="1"/>
</dbReference>
<evidence type="ECO:0000313" key="4">
    <source>
        <dbReference type="Proteomes" id="UP001583193"/>
    </source>
</evidence>
<comment type="caution">
    <text evidence="3">The sequence shown here is derived from an EMBL/GenBank/DDBJ whole genome shotgun (WGS) entry which is preliminary data.</text>
</comment>
<keyword evidence="4" id="KW-1185">Reference proteome</keyword>
<accession>A0ABR3WPC0</accession>
<gene>
    <name evidence="3" type="ORF">Plec18167_009482</name>
</gene>
<organism evidence="3 4">
    <name type="scientific">Paecilomyces lecythidis</name>
    <dbReference type="NCBI Taxonomy" id="3004212"/>
    <lineage>
        <taxon>Eukaryota</taxon>
        <taxon>Fungi</taxon>
        <taxon>Dikarya</taxon>
        <taxon>Ascomycota</taxon>
        <taxon>Pezizomycotina</taxon>
        <taxon>Eurotiomycetes</taxon>
        <taxon>Eurotiomycetidae</taxon>
        <taxon>Eurotiales</taxon>
        <taxon>Thermoascaceae</taxon>
        <taxon>Paecilomyces</taxon>
    </lineage>
</organism>
<name>A0ABR3WPC0_9EURO</name>
<evidence type="ECO:0000256" key="1">
    <source>
        <dbReference type="ARBA" id="ARBA00007946"/>
    </source>
</evidence>
<sequence length="321" mass="36519">MSNPAASDERIVRACNALFAAYNYSSDPTLALDSNLPGAILSRIASWGLGYEKEEKHVFMTKFAAAVPDLMFRSHPFEAKVHIGTWIWLSYTIEFDTTSIGQDAISQFQRLFVAQKPQQHPLLDQYVAILVKMYDFSWDQLAVDCIVTSSLQFIWTCVLEPKPIYKAMPTLPGGHLWPATIRSRNGLGEALSFMTFFPPKGATQTEVDFVKYLQAIPQIQTFLNFTNDILRFKSEEVTKEHQNYVRERSAHYPGKNLADTLDEMVIEAAAAVQAVDDLLEGAGWIEYNWKDLRQGFVAMHRWDKAPYMLKDLGLSEEIVYK</sequence>
<evidence type="ECO:0000256" key="2">
    <source>
        <dbReference type="ARBA" id="ARBA00023239"/>
    </source>
</evidence>
<proteinExistence type="inferred from homology"/>
<protein>
    <recommendedName>
        <fullName evidence="5">Trichodiene synthase</fullName>
    </recommendedName>
</protein>
<dbReference type="EMBL" id="JAVDPF010000062">
    <property type="protein sequence ID" value="KAL1865287.1"/>
    <property type="molecule type" value="Genomic_DNA"/>
</dbReference>
<evidence type="ECO:0008006" key="5">
    <source>
        <dbReference type="Google" id="ProtNLM"/>
    </source>
</evidence>
<keyword evidence="2" id="KW-0456">Lyase</keyword>